<dbReference type="Proteomes" id="UP000703590">
    <property type="component" value="Unassembled WGS sequence"/>
</dbReference>
<dbReference type="RefSeq" id="WP_205457841.1">
    <property type="nucleotide sequence ID" value="NZ_JAFHKK010000002.1"/>
</dbReference>
<sequence length="146" mass="15740">MFQKILVPIDGSEKSIEAVKVASNIAKTYDGEMLILSVFRHHSLMERSFSMAGVSKRTESLDETLSAYAKEIVEEGKNVAKELGITKIRGFVRGGQIAKQILSFAKKSEVDLIVIGSQGQGDLTGYLLGGVSHKVAGLAKCPVMVI</sequence>
<dbReference type="PANTHER" id="PTHR46268:SF6">
    <property type="entry name" value="UNIVERSAL STRESS PROTEIN UP12"/>
    <property type="match status" value="1"/>
</dbReference>
<evidence type="ECO:0000256" key="1">
    <source>
        <dbReference type="ARBA" id="ARBA00008791"/>
    </source>
</evidence>
<dbReference type="EMBL" id="JAFHKK010000002">
    <property type="protein sequence ID" value="MBN2963401.1"/>
    <property type="molecule type" value="Genomic_DNA"/>
</dbReference>
<dbReference type="PANTHER" id="PTHR46268">
    <property type="entry name" value="STRESS RESPONSE PROTEIN NHAX"/>
    <property type="match status" value="1"/>
</dbReference>
<dbReference type="PRINTS" id="PR01438">
    <property type="entry name" value="UNVRSLSTRESS"/>
</dbReference>
<evidence type="ECO:0000259" key="2">
    <source>
        <dbReference type="Pfam" id="PF00582"/>
    </source>
</evidence>
<reference evidence="3 4" key="3">
    <citation type="submission" date="2021-02" db="EMBL/GenBank/DDBJ databases">
        <authorList>
            <person name="Merkel A.Y."/>
        </authorList>
    </citation>
    <scope>NUCLEOTIDE SEQUENCE [LARGE SCALE GENOMIC DNA]</scope>
    <source>
        <strain evidence="3 4">T05b</strain>
    </source>
</reference>
<keyword evidence="4" id="KW-1185">Reference proteome</keyword>
<gene>
    <name evidence="3" type="ORF">JWV37_01280</name>
</gene>
<accession>A0ABS2WNZ3</accession>
<comment type="caution">
    <text evidence="3">The sequence shown here is derived from an EMBL/GenBank/DDBJ whole genome shotgun (WGS) entry which is preliminary data.</text>
</comment>
<dbReference type="Pfam" id="PF00582">
    <property type="entry name" value="Usp"/>
    <property type="match status" value="1"/>
</dbReference>
<proteinExistence type="inferred from homology"/>
<dbReference type="InterPro" id="IPR006016">
    <property type="entry name" value="UspA"/>
</dbReference>
<evidence type="ECO:0000313" key="3">
    <source>
        <dbReference type="EMBL" id="MBN2963401.1"/>
    </source>
</evidence>
<reference evidence="4" key="1">
    <citation type="submission" date="2021-02" db="EMBL/GenBank/DDBJ databases">
        <title>Sulfurospirillum tamanensis sp. nov.</title>
        <authorList>
            <person name="Merkel A.Y."/>
        </authorList>
    </citation>
    <scope>NUCLEOTIDE SEQUENCE [LARGE SCALE GENOMIC DNA]</scope>
    <source>
        <strain evidence="4">T05b</strain>
    </source>
</reference>
<name>A0ABS2WNZ3_9BACT</name>
<protein>
    <submittedName>
        <fullName evidence="3">Universal stress protein</fullName>
    </submittedName>
</protein>
<reference evidence="3 4" key="2">
    <citation type="submission" date="2021-02" db="EMBL/GenBank/DDBJ databases">
        <title>Sulfurospirillum tamanensis sp. nov.</title>
        <authorList>
            <person name="Frolova A."/>
            <person name="Merkel A."/>
            <person name="Slobodkin A."/>
        </authorList>
    </citation>
    <scope>NUCLEOTIDE SEQUENCE [LARGE SCALE GENOMIC DNA]</scope>
    <source>
        <strain evidence="3 4">T05b</strain>
    </source>
</reference>
<dbReference type="InterPro" id="IPR014729">
    <property type="entry name" value="Rossmann-like_a/b/a_fold"/>
</dbReference>
<comment type="similarity">
    <text evidence="1">Belongs to the universal stress protein A family.</text>
</comment>
<feature type="domain" description="UspA" evidence="2">
    <location>
        <begin position="1"/>
        <end position="146"/>
    </location>
</feature>
<dbReference type="SUPFAM" id="SSF52402">
    <property type="entry name" value="Adenine nucleotide alpha hydrolases-like"/>
    <property type="match status" value="1"/>
</dbReference>
<dbReference type="InterPro" id="IPR006015">
    <property type="entry name" value="Universal_stress_UspA"/>
</dbReference>
<evidence type="ECO:0000313" key="4">
    <source>
        <dbReference type="Proteomes" id="UP000703590"/>
    </source>
</evidence>
<organism evidence="3 4">
    <name type="scientific">Sulfurospirillum tamanense</name>
    <dbReference type="NCBI Taxonomy" id="2813362"/>
    <lineage>
        <taxon>Bacteria</taxon>
        <taxon>Pseudomonadati</taxon>
        <taxon>Campylobacterota</taxon>
        <taxon>Epsilonproteobacteria</taxon>
        <taxon>Campylobacterales</taxon>
        <taxon>Sulfurospirillaceae</taxon>
        <taxon>Sulfurospirillum</taxon>
    </lineage>
</organism>
<dbReference type="CDD" id="cd00293">
    <property type="entry name" value="USP-like"/>
    <property type="match status" value="1"/>
</dbReference>
<dbReference type="Gene3D" id="3.40.50.620">
    <property type="entry name" value="HUPs"/>
    <property type="match status" value="1"/>
</dbReference>